<proteinExistence type="predicted"/>
<dbReference type="InterPro" id="IPR041078">
    <property type="entry name" value="Plavaka"/>
</dbReference>
<name>A0A397JSB2_9GLOM</name>
<dbReference type="AlphaFoldDB" id="A0A397JSB2"/>
<protein>
    <submittedName>
        <fullName evidence="2">Uncharacterized protein</fullName>
    </submittedName>
</protein>
<evidence type="ECO:0000313" key="2">
    <source>
        <dbReference type="EMBL" id="RHZ89798.1"/>
    </source>
</evidence>
<feature type="region of interest" description="Disordered" evidence="1">
    <location>
        <begin position="289"/>
        <end position="384"/>
    </location>
</feature>
<feature type="region of interest" description="Disordered" evidence="1">
    <location>
        <begin position="1"/>
        <end position="47"/>
    </location>
</feature>
<feature type="region of interest" description="Disordered" evidence="1">
    <location>
        <begin position="466"/>
        <end position="514"/>
    </location>
</feature>
<dbReference type="STRING" id="1348612.A0A397JSB2"/>
<dbReference type="Proteomes" id="UP000266861">
    <property type="component" value="Unassembled WGS sequence"/>
</dbReference>
<reference evidence="2 3" key="1">
    <citation type="submission" date="2018-08" db="EMBL/GenBank/DDBJ databases">
        <title>Genome and evolution of the arbuscular mycorrhizal fungus Diversispora epigaea (formerly Glomus versiforme) and its bacterial endosymbionts.</title>
        <authorList>
            <person name="Sun X."/>
            <person name="Fei Z."/>
            <person name="Harrison M."/>
        </authorList>
    </citation>
    <scope>NUCLEOTIDE SEQUENCE [LARGE SCALE GENOMIC DNA]</scope>
    <source>
        <strain evidence="2 3">IT104</strain>
    </source>
</reference>
<comment type="caution">
    <text evidence="2">The sequence shown here is derived from an EMBL/GenBank/DDBJ whole genome shotgun (WGS) entry which is preliminary data.</text>
</comment>
<feature type="compositionally biased region" description="Low complexity" evidence="1">
    <location>
        <begin position="316"/>
        <end position="330"/>
    </location>
</feature>
<evidence type="ECO:0000313" key="3">
    <source>
        <dbReference type="Proteomes" id="UP000266861"/>
    </source>
</evidence>
<dbReference type="EMBL" id="PQFF01000008">
    <property type="protein sequence ID" value="RHZ89798.1"/>
    <property type="molecule type" value="Genomic_DNA"/>
</dbReference>
<keyword evidence="3" id="KW-1185">Reference proteome</keyword>
<sequence>MSFSTLISGTHKKTSRPSASSSRPSVRSSRPSVSSSRRAARNNDISESNDDNRAIILKIYEKLNKLETDFADMKKGQSGMETDIKKIKNEICLLMNDKEFMEDIIVSAAEVILKLNLYPSPQEYKESCEVYIQQFHEDIYNSFGRKWNVYYESKIQSKLSDKIRSQRGTLCGKIRTAMYDVFGNQLRPIKSNAKSQEILNWKQLPSTKSCYKKIFDKLDFPGNPTYMEAILKKVWSPTSKPPEQHVAWTISIVQTILDPTNGNIKISEDTIKYPLSINIEKIKNKETFEIESKSESEPENSPPPSSSSPKKRKSAPESVPTLNNENLLQNEETRIVPSKRKSAPEPASDVNENLLKNRETRTVPSKRKSAPEPASDHIKRCSENYASSSSEKIFIQNESDIIMSEQEDNSKDNQNNKIIYISDDECRSSLRSNKINDIIQNVKISYYNLSIIIKYIAASRELEFETEESKFESYETESESDKTESEFDKTDNESDESKESESVEEETETIPKFPNNTYSDLMTLIIQHNLNNKAGNAIICFFNKHSNLSTSPLPKNIEQGRKLMDRMKLINLLNKEKSNNNRNYNEQYTANWWAKTEKTIPLDSHLLSIILYSDASTTDTLGKNTLHTIFITLDNIITWRRNKPDVKQLLVYLLIIKAKDDTQKKSEEHKNIVRRTFYKSLKFLLSPLYNENNEPRSHKNMKLHYKNNTEKNVSIEKVRNFFWNVLDINIYAAIVPDRIHHLDLSLFHYQLSFTKALILKQCGKFFIDKMNNHIKLILHYQDLKSFSNSFLHLTLLTASEYRSLMKIMIFIVDNLYQDSKRSNFIKNNKITEIYLKWNKMYLLSRKENYEESDITRLQESINEWAKLFIELFEEYSSSKLQFPKLHSWVFHICSSIHLKSFSNGFLHLTLLTASEYRSLMKIMIFIVDNLYQDSKRPNFIKNNKITEIYLKWNKMYLLSRKENYEESDITRLQESINEWAKLFIELFEEYSSSKLQFPKLHSWVFHICSSIREFGAINGYTTETYESLYKDYVKKPYKLTNKKEIEKQIMKIIRRKVIIIESSSKEIPKTPIALKYSKKLYEFCIQNAEIYIQTRINDPDLEKEMKLGFKKFLECLDTYLDFYDQKLSEHEEIDIKFRIYSGVTLKYGAKMRANNKFHKRPIFNISNI</sequence>
<organism evidence="2 3">
    <name type="scientific">Diversispora epigaea</name>
    <dbReference type="NCBI Taxonomy" id="1348612"/>
    <lineage>
        <taxon>Eukaryota</taxon>
        <taxon>Fungi</taxon>
        <taxon>Fungi incertae sedis</taxon>
        <taxon>Mucoromycota</taxon>
        <taxon>Glomeromycotina</taxon>
        <taxon>Glomeromycetes</taxon>
        <taxon>Diversisporales</taxon>
        <taxon>Diversisporaceae</taxon>
        <taxon>Diversispora</taxon>
    </lineage>
</organism>
<feature type="compositionally biased region" description="Low complexity" evidence="1">
    <location>
        <begin position="16"/>
        <end position="37"/>
    </location>
</feature>
<feature type="compositionally biased region" description="Basic and acidic residues" evidence="1">
    <location>
        <begin position="466"/>
        <end position="501"/>
    </location>
</feature>
<gene>
    <name evidence="2" type="ORF">Glove_10g27</name>
</gene>
<evidence type="ECO:0000256" key="1">
    <source>
        <dbReference type="SAM" id="MobiDB-lite"/>
    </source>
</evidence>
<accession>A0A397JSB2</accession>
<dbReference type="Pfam" id="PF18759">
    <property type="entry name" value="Plavaka"/>
    <property type="match status" value="1"/>
</dbReference>